<dbReference type="Pfam" id="PF06761">
    <property type="entry name" value="IcmF-related"/>
    <property type="match status" value="1"/>
</dbReference>
<dbReference type="SUPFAM" id="SSF52540">
    <property type="entry name" value="P-loop containing nucleoside triphosphate hydrolases"/>
    <property type="match status" value="1"/>
</dbReference>
<feature type="compositionally biased region" description="Low complexity" evidence="1">
    <location>
        <begin position="838"/>
        <end position="851"/>
    </location>
</feature>
<protein>
    <submittedName>
        <fullName evidence="6">Type VI secretion system protein ImpL</fullName>
    </submittedName>
</protein>
<evidence type="ECO:0000313" key="7">
    <source>
        <dbReference type="Proteomes" id="UP000759443"/>
    </source>
</evidence>
<dbReference type="InterPro" id="IPR027417">
    <property type="entry name" value="P-loop_NTPase"/>
</dbReference>
<dbReference type="NCBIfam" id="TIGR03348">
    <property type="entry name" value="VI_IcmF"/>
    <property type="match status" value="1"/>
</dbReference>
<comment type="caution">
    <text evidence="6">The sequence shown here is derived from an EMBL/GenBank/DDBJ whole genome shotgun (WGS) entry which is preliminary data.</text>
</comment>
<gene>
    <name evidence="6" type="ORF">J2Z17_004915</name>
</gene>
<feature type="region of interest" description="Disordered" evidence="1">
    <location>
        <begin position="838"/>
        <end position="860"/>
    </location>
</feature>
<dbReference type="PANTHER" id="PTHR36153:SF1">
    <property type="entry name" value="TYPE VI SECRETION SYSTEM COMPONENT TSSM1"/>
    <property type="match status" value="1"/>
</dbReference>
<name>A0ABS4E681_9HYPH</name>
<dbReference type="Pfam" id="PF14331">
    <property type="entry name" value="IcmF-related_N"/>
    <property type="match status" value="1"/>
</dbReference>
<keyword evidence="2" id="KW-0472">Membrane</keyword>
<keyword evidence="2" id="KW-1133">Transmembrane helix</keyword>
<evidence type="ECO:0000313" key="6">
    <source>
        <dbReference type="EMBL" id="MBP1853454.1"/>
    </source>
</evidence>
<accession>A0ABS4E681</accession>
<evidence type="ECO:0000259" key="5">
    <source>
        <dbReference type="Pfam" id="PF14331"/>
    </source>
</evidence>
<dbReference type="InterPro" id="IPR053156">
    <property type="entry name" value="T6SS_TssM-like"/>
</dbReference>
<feature type="transmembrane region" description="Helical" evidence="2">
    <location>
        <begin position="435"/>
        <end position="457"/>
    </location>
</feature>
<reference evidence="6 7" key="1">
    <citation type="submission" date="2021-03" db="EMBL/GenBank/DDBJ databases">
        <title>Genomic Encyclopedia of Type Strains, Phase IV (KMG-IV): sequencing the most valuable type-strain genomes for metagenomic binning, comparative biology and taxonomic classification.</title>
        <authorList>
            <person name="Goeker M."/>
        </authorList>
    </citation>
    <scope>NUCLEOTIDE SEQUENCE [LARGE SCALE GENOMIC DNA]</scope>
    <source>
        <strain evidence="6 7">DSM 21600</strain>
    </source>
</reference>
<evidence type="ECO:0000256" key="2">
    <source>
        <dbReference type="SAM" id="Phobius"/>
    </source>
</evidence>
<feature type="domain" description="Type VI secretion system IcmF C-terminal" evidence="3">
    <location>
        <begin position="1045"/>
        <end position="1145"/>
    </location>
</feature>
<proteinExistence type="predicted"/>
<dbReference type="PANTHER" id="PTHR36153">
    <property type="entry name" value="INNER MEMBRANE PROTEIN-RELATED"/>
    <property type="match status" value="1"/>
</dbReference>
<dbReference type="Pfam" id="PF06744">
    <property type="entry name" value="IcmF_C"/>
    <property type="match status" value="1"/>
</dbReference>
<dbReference type="CDD" id="cd00882">
    <property type="entry name" value="Ras_like_GTPase"/>
    <property type="match status" value="1"/>
</dbReference>
<feature type="domain" description="Type VI secretion system component TssM1 N-terminal" evidence="5">
    <location>
        <begin position="204"/>
        <end position="442"/>
    </location>
</feature>
<evidence type="ECO:0000259" key="3">
    <source>
        <dbReference type="Pfam" id="PF06744"/>
    </source>
</evidence>
<evidence type="ECO:0000256" key="1">
    <source>
        <dbReference type="SAM" id="MobiDB-lite"/>
    </source>
</evidence>
<dbReference type="InterPro" id="IPR025743">
    <property type="entry name" value="TssM1_N"/>
</dbReference>
<dbReference type="InterPro" id="IPR010623">
    <property type="entry name" value="IcmF_C"/>
</dbReference>
<dbReference type="InterPro" id="IPR017731">
    <property type="entry name" value="TssM1-like"/>
</dbReference>
<dbReference type="RefSeq" id="WP_209949311.1">
    <property type="nucleotide sequence ID" value="NZ_JAGGJU010000018.1"/>
</dbReference>
<dbReference type="Proteomes" id="UP000759443">
    <property type="component" value="Unassembled WGS sequence"/>
</dbReference>
<feature type="transmembrane region" description="Helical" evidence="2">
    <location>
        <begin position="56"/>
        <end position="76"/>
    </location>
</feature>
<keyword evidence="7" id="KW-1185">Reference proteome</keyword>
<dbReference type="InterPro" id="IPR009612">
    <property type="entry name" value="IcmF-rel"/>
</dbReference>
<evidence type="ECO:0000259" key="4">
    <source>
        <dbReference type="Pfam" id="PF06761"/>
    </source>
</evidence>
<organism evidence="6 7">
    <name type="scientific">Rhizobium halophytocola</name>
    <dbReference type="NCBI Taxonomy" id="735519"/>
    <lineage>
        <taxon>Bacteria</taxon>
        <taxon>Pseudomonadati</taxon>
        <taxon>Pseudomonadota</taxon>
        <taxon>Alphaproteobacteria</taxon>
        <taxon>Hyphomicrobiales</taxon>
        <taxon>Rhizobiaceae</taxon>
        <taxon>Rhizobium/Agrobacterium group</taxon>
        <taxon>Rhizobium</taxon>
    </lineage>
</organism>
<feature type="domain" description="IcmF-related" evidence="4">
    <location>
        <begin position="497"/>
        <end position="795"/>
    </location>
</feature>
<sequence length="1166" mass="128046">MNPLSYFYSIRSYVDSYAGILGRRFLTLIWAVALCVVIWLYGYLIGYGTFKPLQSVTARLIAIAVILLVWAIYMVVSTLRARKQDKELVQSIEQEALANQAAEVGEIHTRLKEALALLRRVTRKRFGYIYDLPWYVIFGAPGSGKTTALANSGLKFPLGEALGSNGVKGVGGTRNCNWWFAEEAILIDTAGRYTTQDDIGGAAKAGWEGFLGLLRRYRRSQPINGALVTLSVGDLMSRDPEAQREELRAIRQRLSELDEFLGARVPVYVILTKADLLPGFVEFFDGFSKTDREQVWGTTFKLDESYKAEDLPGRFEEEFALLQQRVNSMLLERLQQEQDAELRGRIFRFPAELSRLREMLTESLSELSAGSQLLEAPLIRGVYFASGTQVDAFVPEATAGRQRRSYFLTRLFREVIFNEAALVSRDRRLSSRQMLLRRLAYGTGVTVLALIFASWVVTYVQNNRALAAAEQHIDAYENLAQDIRVRDVSDSDFLRILPALDNLQAVNTDFDRKGILNVGFGLDQRDKIASRQMVAYHKALDSLLLPRMIVQLQKDMKATNDVTRTFNALKLYGMLGGLGPVDRDFVGYQARTMFERLYPGAGREVARAELTAHAEALASQSTLPAVDLDPYLLDKARKTIADESVANRAFDILAGSGRAADLPGWNGSAAFGPLGEKVFERISGAPLQQGLSGIFTANGYRDVVLPDIMQASRTALSEEWVRGSDDRLIGQTVDQVASAALDIYFDRFEKSWAGLLSDIRVKPSNSITDAAETTRILSNDRNVVGLAARSIAEATDLRLSATGDLASLGDAATSDTVTTLLASTVTAPDPYGKLRAALEAPTGATAAPSTSDGDEEADANASQVDALLPKLGKLHDQLSRASTSAAEIVKIFDVDSQLTEANEDLLQAARTLPGPLDIWIAGVSADIGSLAVKSARAGINSQWTADGASLCESIVPGRYPFDRQSTRDVAMSDFVRLFGPEGVFRSFFDSHLAPFVDKTQSPWRWKGAFGAKGEQSAALAQFENADKITRAFFPNGSTDPSVSINIKPVSLSDRSNAVMLEIEGERVVYFHGPIQAKSINWPAQSPVNLSRIAFQPGGWQKADTESGDWSPFRLFDNATITRKGQDLFRATFDGGGQKAEFDVQFGTVLNPFQLPAMANFACPANF</sequence>
<keyword evidence="2" id="KW-0812">Transmembrane</keyword>
<dbReference type="EMBL" id="JAGGJU010000018">
    <property type="protein sequence ID" value="MBP1853454.1"/>
    <property type="molecule type" value="Genomic_DNA"/>
</dbReference>
<feature type="transmembrane region" description="Helical" evidence="2">
    <location>
        <begin position="25"/>
        <end position="44"/>
    </location>
</feature>